<dbReference type="OrthoDB" id="1727095at2759"/>
<dbReference type="AlphaFoldDB" id="A0A9Q0GKA9"/>
<proteinExistence type="predicted"/>
<dbReference type="EMBL" id="JAKUCV010000471">
    <property type="protein sequence ID" value="KAJ4849846.1"/>
    <property type="molecule type" value="Genomic_DNA"/>
</dbReference>
<dbReference type="Gene3D" id="1.20.1250.20">
    <property type="entry name" value="MFS general substrate transporter like domains"/>
    <property type="match status" value="1"/>
</dbReference>
<reference evidence="1" key="2">
    <citation type="journal article" date="2023" name="Plants (Basel)">
        <title>Annotation of the Turnera subulata (Passifloraceae) Draft Genome Reveals the S-Locus Evolved after the Divergence of Turneroideae from Passifloroideae in a Stepwise Manner.</title>
        <authorList>
            <person name="Henning P.M."/>
            <person name="Roalson E.H."/>
            <person name="Mir W."/>
            <person name="McCubbin A.G."/>
            <person name="Shore J.S."/>
        </authorList>
    </citation>
    <scope>NUCLEOTIDE SEQUENCE</scope>
    <source>
        <strain evidence="1">F60SS</strain>
    </source>
</reference>
<dbReference type="InterPro" id="IPR036259">
    <property type="entry name" value="MFS_trans_sf"/>
</dbReference>
<accession>A0A9Q0GKA9</accession>
<organism evidence="1 2">
    <name type="scientific">Turnera subulata</name>
    <dbReference type="NCBI Taxonomy" id="218843"/>
    <lineage>
        <taxon>Eukaryota</taxon>
        <taxon>Viridiplantae</taxon>
        <taxon>Streptophyta</taxon>
        <taxon>Embryophyta</taxon>
        <taxon>Tracheophyta</taxon>
        <taxon>Spermatophyta</taxon>
        <taxon>Magnoliopsida</taxon>
        <taxon>eudicotyledons</taxon>
        <taxon>Gunneridae</taxon>
        <taxon>Pentapetalae</taxon>
        <taxon>rosids</taxon>
        <taxon>fabids</taxon>
        <taxon>Malpighiales</taxon>
        <taxon>Passifloraceae</taxon>
        <taxon>Turnera</taxon>
    </lineage>
</organism>
<reference evidence="1" key="1">
    <citation type="submission" date="2022-02" db="EMBL/GenBank/DDBJ databases">
        <authorList>
            <person name="Henning P.M."/>
            <person name="McCubbin A.G."/>
            <person name="Shore J.S."/>
        </authorList>
    </citation>
    <scope>NUCLEOTIDE SEQUENCE</scope>
    <source>
        <strain evidence="1">F60SS</strain>
        <tissue evidence="1">Leaves</tissue>
    </source>
</reference>
<evidence type="ECO:0000313" key="2">
    <source>
        <dbReference type="Proteomes" id="UP001141552"/>
    </source>
</evidence>
<comment type="caution">
    <text evidence="1">The sequence shown here is derived from an EMBL/GenBank/DDBJ whole genome shotgun (WGS) entry which is preliminary data.</text>
</comment>
<protein>
    <submittedName>
        <fullName evidence="1">Uncharacterized protein</fullName>
    </submittedName>
</protein>
<evidence type="ECO:0000313" key="1">
    <source>
        <dbReference type="EMBL" id="KAJ4849846.1"/>
    </source>
</evidence>
<name>A0A9Q0GKA9_9ROSI</name>
<gene>
    <name evidence="1" type="ORF">Tsubulata_029081</name>
</gene>
<dbReference type="Proteomes" id="UP001141552">
    <property type="component" value="Unassembled WGS sequence"/>
</dbReference>
<keyword evidence="2" id="KW-1185">Reference proteome</keyword>
<sequence length="112" mass="11795">MASSSNLCSSITPLIIGGGEEEDIIEGSVDYEGEPAHRSSSGGWRSAYFIMGTCGSVREIYQYWNMFKPGDILNGALGQSIATAAQNVTTWSGVAALLPILVAFVADSFLGI</sequence>